<dbReference type="GO" id="GO:0009245">
    <property type="term" value="P:lipid A biosynthetic process"/>
    <property type="evidence" value="ECO:0007669"/>
    <property type="project" value="UniProtKB-KW"/>
</dbReference>
<dbReference type="GO" id="GO:0016020">
    <property type="term" value="C:membrane"/>
    <property type="evidence" value="ECO:0007669"/>
    <property type="project" value="GOC"/>
</dbReference>
<reference evidence="11" key="2">
    <citation type="submission" date="2013-04" db="UniProtKB">
        <authorList>
            <consortium name="EnsemblPlants"/>
        </authorList>
    </citation>
    <scope>IDENTIFICATION</scope>
</reference>
<evidence type="ECO:0000256" key="8">
    <source>
        <dbReference type="ARBA" id="ARBA00022840"/>
    </source>
</evidence>
<protein>
    <recommendedName>
        <fullName evidence="2">tetraacyldisaccharide 4'-kinase</fullName>
        <ecNumber evidence="2">2.7.1.130</ecNumber>
    </recommendedName>
</protein>
<dbReference type="GO" id="GO:0005524">
    <property type="term" value="F:ATP binding"/>
    <property type="evidence" value="ECO:0007669"/>
    <property type="project" value="UniProtKB-KW"/>
</dbReference>
<accession>J3MHZ0</accession>
<evidence type="ECO:0000256" key="6">
    <source>
        <dbReference type="ARBA" id="ARBA00022741"/>
    </source>
</evidence>
<keyword evidence="9" id="KW-0443">Lipid metabolism</keyword>
<dbReference type="HOGENOM" id="CLU_038816_4_0_1"/>
<dbReference type="AlphaFoldDB" id="J3MHZ0"/>
<evidence type="ECO:0000256" key="3">
    <source>
        <dbReference type="ARBA" id="ARBA00022516"/>
    </source>
</evidence>
<evidence type="ECO:0000256" key="9">
    <source>
        <dbReference type="ARBA" id="ARBA00023098"/>
    </source>
</evidence>
<dbReference type="NCBIfam" id="TIGR00682">
    <property type="entry name" value="lpxK"/>
    <property type="match status" value="1"/>
</dbReference>
<dbReference type="Pfam" id="PF02606">
    <property type="entry name" value="LpxK"/>
    <property type="match status" value="1"/>
</dbReference>
<dbReference type="Proteomes" id="UP000006038">
    <property type="component" value="Chromosome 7"/>
</dbReference>
<evidence type="ECO:0000313" key="11">
    <source>
        <dbReference type="EnsemblPlants" id="OB07G10210.1"/>
    </source>
</evidence>
<keyword evidence="8" id="KW-0067">ATP-binding</keyword>
<dbReference type="GO" id="GO:0009029">
    <property type="term" value="F:lipid-A 4'-kinase activity"/>
    <property type="evidence" value="ECO:0007669"/>
    <property type="project" value="UniProtKB-EC"/>
</dbReference>
<sequence length="405" mass="44637">MLRRLLGRIAATPDSAVPSLPFLHRALLLPLLSAAASALRLPPLYSPPPPPPPPAASPLRLLSLYYRPRPRALPVPLVSVGNLTWGGNGKTPMVDFLARSFHHNGVSPLLLTRGYAGGDESRMLCRRLSDTSAKIAVGANRAALATSMLTKYGYYYPHLHLNDPPSPSAKIGVAILDDGMQHRSLFRDLDIVMVNALTPWGNTHLIPRGPLREPLTALTRAHIVVIHHANLVSEAQLKTILSTIQDNGATCPVFSSKLAPSHIFEVNQPAQRLPLHVLHNIIVLCVSAIGCPDAFIHSVKEIGPLKIERLDFSDHHFFRAHDLQLIQDTLTKLVHQHKNDAIVLVTEKDYDRDPDALRTLDAKVLVLSSCLQIIPHEAQGDDEFMRKVREIIATSRNAKLEREMA</sequence>
<evidence type="ECO:0000256" key="5">
    <source>
        <dbReference type="ARBA" id="ARBA00022679"/>
    </source>
</evidence>
<keyword evidence="6" id="KW-0547">Nucleotide-binding</keyword>
<dbReference type="EnsemblPlants" id="OB07G10210.1">
    <property type="protein sequence ID" value="OB07G10210.1"/>
    <property type="gene ID" value="OB07G10210"/>
</dbReference>
<feature type="chain" id="PRO_5003773854" description="tetraacyldisaccharide 4'-kinase" evidence="10">
    <location>
        <begin position="39"/>
        <end position="405"/>
    </location>
</feature>
<proteinExistence type="inferred from homology"/>
<evidence type="ECO:0000256" key="4">
    <source>
        <dbReference type="ARBA" id="ARBA00022556"/>
    </source>
</evidence>
<keyword evidence="12" id="KW-1185">Reference proteome</keyword>
<evidence type="ECO:0000256" key="1">
    <source>
        <dbReference type="ARBA" id="ARBA00004870"/>
    </source>
</evidence>
<keyword evidence="4" id="KW-0441">Lipid A biosynthesis</keyword>
<dbReference type="PANTHER" id="PTHR42724:SF1">
    <property type="entry name" value="TETRAACYLDISACCHARIDE 4'-KINASE, MITOCHONDRIAL-RELATED"/>
    <property type="match status" value="1"/>
</dbReference>
<evidence type="ECO:0000256" key="10">
    <source>
        <dbReference type="SAM" id="SignalP"/>
    </source>
</evidence>
<dbReference type="STRING" id="4533.J3MHZ0"/>
<keyword evidence="10" id="KW-0732">Signal</keyword>
<keyword evidence="5" id="KW-0808">Transferase</keyword>
<dbReference type="HAMAP" id="MF_00409">
    <property type="entry name" value="LpxK"/>
    <property type="match status" value="1"/>
</dbReference>
<dbReference type="eggNOG" id="ENOG502QRUA">
    <property type="taxonomic scope" value="Eukaryota"/>
</dbReference>
<reference evidence="11" key="1">
    <citation type="journal article" date="2013" name="Nat. Commun.">
        <title>Whole-genome sequencing of Oryza brachyantha reveals mechanisms underlying Oryza genome evolution.</title>
        <authorList>
            <person name="Chen J."/>
            <person name="Huang Q."/>
            <person name="Gao D."/>
            <person name="Wang J."/>
            <person name="Lang Y."/>
            <person name="Liu T."/>
            <person name="Li B."/>
            <person name="Bai Z."/>
            <person name="Luis Goicoechea J."/>
            <person name="Liang C."/>
            <person name="Chen C."/>
            <person name="Zhang W."/>
            <person name="Sun S."/>
            <person name="Liao Y."/>
            <person name="Zhang X."/>
            <person name="Yang L."/>
            <person name="Song C."/>
            <person name="Wang M."/>
            <person name="Shi J."/>
            <person name="Liu G."/>
            <person name="Liu J."/>
            <person name="Zhou H."/>
            <person name="Zhou W."/>
            <person name="Yu Q."/>
            <person name="An N."/>
            <person name="Chen Y."/>
            <person name="Cai Q."/>
            <person name="Wang B."/>
            <person name="Liu B."/>
            <person name="Min J."/>
            <person name="Huang Y."/>
            <person name="Wu H."/>
            <person name="Li Z."/>
            <person name="Zhang Y."/>
            <person name="Yin Y."/>
            <person name="Song W."/>
            <person name="Jiang J."/>
            <person name="Jackson S.A."/>
            <person name="Wing R.A."/>
            <person name="Wang J."/>
            <person name="Chen M."/>
        </authorList>
    </citation>
    <scope>NUCLEOTIDE SEQUENCE [LARGE SCALE GENOMIC DNA]</scope>
    <source>
        <strain evidence="11">cv. IRGC 101232</strain>
    </source>
</reference>
<evidence type="ECO:0000256" key="2">
    <source>
        <dbReference type="ARBA" id="ARBA00012071"/>
    </source>
</evidence>
<comment type="pathway">
    <text evidence="1">Glycolipid biosynthesis; lipid IV(A) biosynthesis; lipid IV(A) from (3R)-3-hydroxytetradecanoyl-[acyl-carrier-protein] and UDP-N-acetyl-alpha-D-glucosamine: step 6/6.</text>
</comment>
<dbReference type="Gramene" id="OB07G10210.1">
    <property type="protein sequence ID" value="OB07G10210.1"/>
    <property type="gene ID" value="OB07G10210"/>
</dbReference>
<evidence type="ECO:0000256" key="7">
    <source>
        <dbReference type="ARBA" id="ARBA00022777"/>
    </source>
</evidence>
<keyword evidence="7" id="KW-0418">Kinase</keyword>
<gene>
    <name evidence="11" type="primary">LOC102706670</name>
</gene>
<dbReference type="UniPathway" id="UPA00359">
    <property type="reaction ID" value="UER00482"/>
</dbReference>
<organism evidence="11">
    <name type="scientific">Oryza brachyantha</name>
    <name type="common">malo sina</name>
    <dbReference type="NCBI Taxonomy" id="4533"/>
    <lineage>
        <taxon>Eukaryota</taxon>
        <taxon>Viridiplantae</taxon>
        <taxon>Streptophyta</taxon>
        <taxon>Embryophyta</taxon>
        <taxon>Tracheophyta</taxon>
        <taxon>Spermatophyta</taxon>
        <taxon>Magnoliopsida</taxon>
        <taxon>Liliopsida</taxon>
        <taxon>Poales</taxon>
        <taxon>Poaceae</taxon>
        <taxon>BOP clade</taxon>
        <taxon>Oryzoideae</taxon>
        <taxon>Oryzeae</taxon>
        <taxon>Oryzinae</taxon>
        <taxon>Oryza</taxon>
    </lineage>
</organism>
<dbReference type="PANTHER" id="PTHR42724">
    <property type="entry name" value="TETRAACYLDISACCHARIDE 4'-KINASE"/>
    <property type="match status" value="1"/>
</dbReference>
<evidence type="ECO:0000313" key="12">
    <source>
        <dbReference type="Proteomes" id="UP000006038"/>
    </source>
</evidence>
<keyword evidence="3" id="KW-0444">Lipid biosynthesis</keyword>
<dbReference type="OMA" id="RAFPDHH"/>
<name>J3MHZ0_ORYBR</name>
<dbReference type="InterPro" id="IPR003758">
    <property type="entry name" value="LpxK"/>
</dbReference>
<dbReference type="EC" id="2.7.1.130" evidence="2"/>
<feature type="signal peptide" evidence="10">
    <location>
        <begin position="1"/>
        <end position="38"/>
    </location>
</feature>